<name>A0A2I2FGW8_ASPCN</name>
<evidence type="ECO:0000313" key="3">
    <source>
        <dbReference type="Proteomes" id="UP000234585"/>
    </source>
</evidence>
<dbReference type="EMBL" id="KZ559127">
    <property type="protein sequence ID" value="PLB39876.1"/>
    <property type="molecule type" value="Genomic_DNA"/>
</dbReference>
<sequence length="174" mass="20142">MKTRKILCVGRLCTPADMLANCIPHYSIIMDRKRAVYIRNQSPLLATEQKLDRIIPEISLFESGHEHDFQETAPARLGLWKREVRSNTHDRSIELTALGVIIPSIPCIFYYVFRTPYKRNIQHHLVRSRLWLAEINDYLHGVPRIPLPTRVDGLISHRDISSAQVISDHLQISQ</sequence>
<dbReference type="GeneID" id="36527345"/>
<reference evidence="2 3" key="1">
    <citation type="submission" date="2017-12" db="EMBL/GenBank/DDBJ databases">
        <authorList>
            <consortium name="DOE Joint Genome Institute"/>
            <person name="Haridas S."/>
            <person name="Kjaerbolling I."/>
            <person name="Vesth T.C."/>
            <person name="Frisvad J.C."/>
            <person name="Nybo J.L."/>
            <person name="Theobald S."/>
            <person name="Kuo A."/>
            <person name="Bowyer P."/>
            <person name="Matsuda Y."/>
            <person name="Mondo S."/>
            <person name="Lyhne E.K."/>
            <person name="Kogle M.E."/>
            <person name="Clum A."/>
            <person name="Lipzen A."/>
            <person name="Salamov A."/>
            <person name="Ngan C.Y."/>
            <person name="Daum C."/>
            <person name="Chiniquy J."/>
            <person name="Barry K."/>
            <person name="LaButti K."/>
            <person name="Simmons B.A."/>
            <person name="Magnuson J.K."/>
            <person name="Mortensen U.H."/>
            <person name="Larsen T.O."/>
            <person name="Grigoriev I.V."/>
            <person name="Baker S.E."/>
            <person name="Andersen M.R."/>
            <person name="Nordberg H.P."/>
            <person name="Cantor M.N."/>
            <person name="Hua S.X."/>
        </authorList>
    </citation>
    <scope>NUCLEOTIDE SEQUENCE [LARGE SCALE GENOMIC DNA]</scope>
    <source>
        <strain evidence="2 3">CBS 102.13</strain>
    </source>
</reference>
<keyword evidence="1" id="KW-1133">Transmembrane helix</keyword>
<keyword evidence="1" id="KW-0472">Membrane</keyword>
<dbReference type="RefSeq" id="XP_024673888.1">
    <property type="nucleotide sequence ID" value="XM_024820185.1"/>
</dbReference>
<evidence type="ECO:0000313" key="2">
    <source>
        <dbReference type="EMBL" id="PLB39876.1"/>
    </source>
</evidence>
<keyword evidence="1" id="KW-0812">Transmembrane</keyword>
<feature type="transmembrane region" description="Helical" evidence="1">
    <location>
        <begin position="95"/>
        <end position="113"/>
    </location>
</feature>
<evidence type="ECO:0000256" key="1">
    <source>
        <dbReference type="SAM" id="Phobius"/>
    </source>
</evidence>
<accession>A0A2I2FGW8</accession>
<gene>
    <name evidence="2" type="ORF">BDW47DRAFT_9053</name>
</gene>
<protein>
    <submittedName>
        <fullName evidence="2">Uncharacterized protein</fullName>
    </submittedName>
</protein>
<keyword evidence="3" id="KW-1185">Reference proteome</keyword>
<proteinExistence type="predicted"/>
<dbReference type="Proteomes" id="UP000234585">
    <property type="component" value="Unassembled WGS sequence"/>
</dbReference>
<organism evidence="2 3">
    <name type="scientific">Aspergillus candidus</name>
    <dbReference type="NCBI Taxonomy" id="41067"/>
    <lineage>
        <taxon>Eukaryota</taxon>
        <taxon>Fungi</taxon>
        <taxon>Dikarya</taxon>
        <taxon>Ascomycota</taxon>
        <taxon>Pezizomycotina</taxon>
        <taxon>Eurotiomycetes</taxon>
        <taxon>Eurotiomycetidae</taxon>
        <taxon>Eurotiales</taxon>
        <taxon>Aspergillaceae</taxon>
        <taxon>Aspergillus</taxon>
        <taxon>Aspergillus subgen. Circumdati</taxon>
    </lineage>
</organism>
<dbReference type="AlphaFoldDB" id="A0A2I2FGW8"/>